<evidence type="ECO:0000313" key="9">
    <source>
        <dbReference type="EMBL" id="CAH1106358.1"/>
    </source>
</evidence>
<dbReference type="SMART" id="SM01359">
    <property type="entry name" value="A2M_N_2"/>
    <property type="match status" value="1"/>
</dbReference>
<dbReference type="Gene3D" id="2.20.130.20">
    <property type="match status" value="2"/>
</dbReference>
<gene>
    <name evidence="9" type="ORF">PSYICH_LOCUS6925</name>
</gene>
<dbReference type="Gene3D" id="2.60.40.10">
    <property type="entry name" value="Immunoglobulins"/>
    <property type="match status" value="1"/>
</dbReference>
<dbReference type="Proteomes" id="UP001153636">
    <property type="component" value="Chromosome 2"/>
</dbReference>
<keyword evidence="4" id="KW-0812">Transmembrane</keyword>
<evidence type="ECO:0000313" key="10">
    <source>
        <dbReference type="Proteomes" id="UP001153636"/>
    </source>
</evidence>
<dbReference type="InterPro" id="IPR001599">
    <property type="entry name" value="Macroglobln_a2"/>
</dbReference>
<dbReference type="InterPro" id="IPR009048">
    <property type="entry name" value="A-macroglobulin_rcpt-bd"/>
</dbReference>
<evidence type="ECO:0000256" key="5">
    <source>
        <dbReference type="SAM" id="SignalP"/>
    </source>
</evidence>
<evidence type="ECO:0000256" key="1">
    <source>
        <dbReference type="ARBA" id="ARBA00023157"/>
    </source>
</evidence>
<dbReference type="Pfam" id="PF07703">
    <property type="entry name" value="A2M_BRD"/>
    <property type="match status" value="1"/>
</dbReference>
<keyword evidence="1 2" id="KW-1015">Disulfide bond</keyword>
<evidence type="ECO:0000259" key="7">
    <source>
        <dbReference type="SMART" id="SM01360"/>
    </source>
</evidence>
<dbReference type="CDD" id="cd00112">
    <property type="entry name" value="LDLa"/>
    <property type="match status" value="1"/>
</dbReference>
<accession>A0A9P0CTR1</accession>
<feature type="chain" id="PRO_5040255744" evidence="5">
    <location>
        <begin position="21"/>
        <end position="1751"/>
    </location>
</feature>
<protein>
    <submittedName>
        <fullName evidence="9">Uncharacterized protein</fullName>
    </submittedName>
</protein>
<feature type="transmembrane region" description="Helical" evidence="4">
    <location>
        <begin position="1723"/>
        <end position="1749"/>
    </location>
</feature>
<dbReference type="Gene3D" id="2.60.40.2950">
    <property type="match status" value="1"/>
</dbReference>
<dbReference type="InterPro" id="IPR041555">
    <property type="entry name" value="MG3"/>
</dbReference>
<dbReference type="SMART" id="SM01360">
    <property type="entry name" value="A2M"/>
    <property type="match status" value="1"/>
</dbReference>
<sequence length="1751" mass="200397">MKSKNKVYPVIFLLICYVKGQEVSVQDNPYTNYNSSGVSSSTTSRYGEVNPYSQPSDNAYNQNDIQGNQNDPYGQRDQYGNRIGQTDIYNRGKNEFDYNNQNQYPGGTNQYPGGSNQHPGGAWRNNIFESGRRPFDAHTTLIKEATYFIVASKMVRPGQLYRVSAMVIKETQPLTVRASIQRNGVEMSSDHKKVKEGIPETLLMRVPSTSAPGEYKLRVEGLYEDVLGGAQFVNETVLTFSQRSMTIFIQLDKPVYMQGETVHFRTIPINTELKAFDDALDVYMLDPSGFIMKRWLSRQSNLGTVSLDYQLSDQPVFGEWKIRVIAQGQVEESTFLVEEYYQTRFEVNVTMPGFFLNTEPYIYGTVMANYTSGAPVHGNLTLKAIVRPIRPIDPKHYLKKSRKRPMDHQNPYYDTNRPYDINNQPYEPTYDNFGQEDSNYNRPILEKYFNFDEVLPFWMPTPVNYYEPIPSMKYFNGVYEFKYPIQELLHYAPALEGVEIVITATVGDKFLDEIVEGYSTGRIFNSSIKLSFLGGSPQVFKPGMPITTYIVASYHDGSPLPDSILANSVVEVITTVDMRGTSGRRDVPPHNLFQTEDNPGVWEYKVDLKRDLGVSGPKAYEELSQMSAIRIQATFKDGYTGQRAVTELLMLAHYSATDQHIKVITSTVDPKVGEYMIFHIRSNYYIEKFSYLIISKGIILLTGDQDMGDYVSTMAIALSAEMAPVATIVAWHVGHNGDLTVDSLTFPVNGISRNKFQVFINNKKARTGHKVEVAIYGEPGSYVGLSGIDRSFYTMQAGNELTYAKVISKMSTFDEQTNGTHRHLWFSHEGYPDEIVHFPSNTFGIDANRTFEYAGLVVFSDFSLPQRPIFCNATQGFGECLDGRCYPIRGRCNHYIDCEDGSDEAGCHYENSTDLALFRKYRFNRIQRQYENVWVWKDVNIGPHGRYIFNIPVPARPAHWMVSAFSMSPSMGFGMLHKAIEYVGVLPFFINVEMPNKCMQGEQVGIRVTVFNYMTEDMESTVVLTGSQDYKFVHVEENGIVRAYNPRTSFGEHQFFIFIKAQDAVVVYIPIVPQRLGDIDVTIYANALIGKDQITKRLTVESDGLPQYRHQSMLIDLSNRAYAFQYMHVNITETPIIPYEYDRYYVYGSNKARISLVGDVVGAVFPTMPINATSLLSLPMDCGEQNIFSFAVNMYTILYMRYTQIRNKTISREAFHHMNIGYQRQLSFMKPDGSFSTFRSDWNQSVSSVWLTAYVARVFQEASFYEWENYIYIDPAVISRSVEWVLKHQSEDGAFWEEDWLPDRKYNSTLNIDNDPIRYRNITLTAHVLIMLESVKDLTSGLSSKVAIASKQAIHWLERNMELLKDKGSAFEVAIVAYALMKSKASNAETAFLELSRRQRLEGGLLYWGRQGIPQPPYKIENQKPFLLPRLPYEYDSENIEATAYGLMVYVARQEIFVDNIVRWLNTQRLMDGGWASTSDTANAMKALIEYTSAQRIRDISSISVSVEATALPGKTQVVYINDKNWANLQYLDIPNAWGTVKVQAKGTGYAILQMSVQYNVDVEKFQTKPPVPAFDLWTKQYFYGRNQSHITYVSCQRWNHLVESERSGMAILDVTIPTGYIIQQQDLDAYILSSRVRNLQRARFFERKVVFYFDYLDQEEICVNFTVERWHPVANMSRYLPIRVYDYYAPERFNETIFDALSSYVLDICQVCGSSQCPYCQIYNAATGLYVSMYVLLLTMFVTISWFVKL</sequence>
<dbReference type="Pfam" id="PF07677">
    <property type="entry name" value="A2M_recep"/>
    <property type="match status" value="1"/>
</dbReference>
<dbReference type="InterPro" id="IPR011625">
    <property type="entry name" value="A2M_N_BRD"/>
</dbReference>
<feature type="disulfide bond" evidence="2">
    <location>
        <begin position="880"/>
        <end position="898"/>
    </location>
</feature>
<keyword evidence="4" id="KW-0472">Membrane</keyword>
<dbReference type="Pfam" id="PF01835">
    <property type="entry name" value="MG2"/>
    <property type="match status" value="1"/>
</dbReference>
<dbReference type="PANTHER" id="PTHR11412">
    <property type="entry name" value="MACROGLOBULIN / COMPLEMENT"/>
    <property type="match status" value="1"/>
</dbReference>
<feature type="compositionally biased region" description="Polar residues" evidence="3">
    <location>
        <begin position="51"/>
        <end position="72"/>
    </location>
</feature>
<dbReference type="InterPro" id="IPR036595">
    <property type="entry name" value="A-macroglobulin_rcpt-bd_sf"/>
</dbReference>
<dbReference type="GO" id="GO:0005615">
    <property type="term" value="C:extracellular space"/>
    <property type="evidence" value="ECO:0007669"/>
    <property type="project" value="InterPro"/>
</dbReference>
<dbReference type="Gene3D" id="1.50.10.20">
    <property type="match status" value="1"/>
</dbReference>
<dbReference type="SUPFAM" id="SSF48239">
    <property type="entry name" value="Terpenoid cyclases/Protein prenyltransferases"/>
    <property type="match status" value="1"/>
</dbReference>
<keyword evidence="4" id="KW-1133">Transmembrane helix</keyword>
<evidence type="ECO:0000256" key="3">
    <source>
        <dbReference type="SAM" id="MobiDB-lite"/>
    </source>
</evidence>
<reference evidence="9" key="1">
    <citation type="submission" date="2022-01" db="EMBL/GenBank/DDBJ databases">
        <authorList>
            <person name="King R."/>
        </authorList>
    </citation>
    <scope>NUCLEOTIDE SEQUENCE</scope>
</reference>
<name>A0A9P0CTR1_9CUCU</name>
<dbReference type="InterPro" id="IPR036055">
    <property type="entry name" value="LDL_receptor-like_sf"/>
</dbReference>
<dbReference type="PROSITE" id="PS50068">
    <property type="entry name" value="LDLRA_2"/>
    <property type="match status" value="1"/>
</dbReference>
<keyword evidence="5" id="KW-0732">Signal</keyword>
<dbReference type="SMART" id="SM01361">
    <property type="entry name" value="A2M_recep"/>
    <property type="match status" value="1"/>
</dbReference>
<dbReference type="Pfam" id="PF17791">
    <property type="entry name" value="MG3"/>
    <property type="match status" value="1"/>
</dbReference>
<feature type="disulfide bond" evidence="2">
    <location>
        <begin position="892"/>
        <end position="907"/>
    </location>
</feature>
<dbReference type="GO" id="GO:0004866">
    <property type="term" value="F:endopeptidase inhibitor activity"/>
    <property type="evidence" value="ECO:0007669"/>
    <property type="project" value="InterPro"/>
</dbReference>
<dbReference type="SUPFAM" id="SSF57424">
    <property type="entry name" value="LDL receptor-like module"/>
    <property type="match status" value="1"/>
</dbReference>
<dbReference type="SMART" id="SM01419">
    <property type="entry name" value="Thiol-ester_cl"/>
    <property type="match status" value="1"/>
</dbReference>
<dbReference type="SMART" id="SM00192">
    <property type="entry name" value="LDLa"/>
    <property type="match status" value="1"/>
</dbReference>
<organism evidence="9 10">
    <name type="scientific">Psylliodes chrysocephalus</name>
    <dbReference type="NCBI Taxonomy" id="3402493"/>
    <lineage>
        <taxon>Eukaryota</taxon>
        <taxon>Metazoa</taxon>
        <taxon>Ecdysozoa</taxon>
        <taxon>Arthropoda</taxon>
        <taxon>Hexapoda</taxon>
        <taxon>Insecta</taxon>
        <taxon>Pterygota</taxon>
        <taxon>Neoptera</taxon>
        <taxon>Endopterygota</taxon>
        <taxon>Coleoptera</taxon>
        <taxon>Polyphaga</taxon>
        <taxon>Cucujiformia</taxon>
        <taxon>Chrysomeloidea</taxon>
        <taxon>Chrysomelidae</taxon>
        <taxon>Galerucinae</taxon>
        <taxon>Alticini</taxon>
        <taxon>Psylliodes</taxon>
    </lineage>
</organism>
<evidence type="ECO:0000256" key="4">
    <source>
        <dbReference type="SAM" id="Phobius"/>
    </source>
</evidence>
<dbReference type="InterPro" id="IPR008930">
    <property type="entry name" value="Terpenoid_cyclase/PrenylTrfase"/>
</dbReference>
<evidence type="ECO:0000259" key="8">
    <source>
        <dbReference type="SMART" id="SM01361"/>
    </source>
</evidence>
<feature type="signal peptide" evidence="5">
    <location>
        <begin position="1"/>
        <end position="20"/>
    </location>
</feature>
<evidence type="ECO:0000259" key="6">
    <source>
        <dbReference type="SMART" id="SM01359"/>
    </source>
</evidence>
<dbReference type="Gene3D" id="2.60.40.1930">
    <property type="match status" value="2"/>
</dbReference>
<dbReference type="OrthoDB" id="6359008at2759"/>
<feature type="domain" description="Alpha-2-macroglobulin" evidence="7">
    <location>
        <begin position="933"/>
        <end position="1024"/>
    </location>
</feature>
<feature type="domain" description="Alpha-2-macroglobulin bait region" evidence="6">
    <location>
        <begin position="661"/>
        <end position="795"/>
    </location>
</feature>
<dbReference type="InterPro" id="IPR047565">
    <property type="entry name" value="Alpha-macroglob_thiol-ester_cl"/>
</dbReference>
<dbReference type="PANTHER" id="PTHR11412:SF172">
    <property type="entry name" value="LD23292P"/>
    <property type="match status" value="1"/>
</dbReference>
<dbReference type="InterPro" id="IPR013783">
    <property type="entry name" value="Ig-like_fold"/>
</dbReference>
<dbReference type="Pfam" id="PF07678">
    <property type="entry name" value="TED_complement"/>
    <property type="match status" value="1"/>
</dbReference>
<evidence type="ECO:0000256" key="2">
    <source>
        <dbReference type="PROSITE-ProRule" id="PRU00124"/>
    </source>
</evidence>
<feature type="region of interest" description="Disordered" evidence="3">
    <location>
        <begin position="27"/>
        <end position="79"/>
    </location>
</feature>
<dbReference type="InterPro" id="IPR050473">
    <property type="entry name" value="A2M/Complement_sys"/>
</dbReference>
<dbReference type="Gene3D" id="4.10.400.10">
    <property type="entry name" value="Low-density Lipoprotein Receptor"/>
    <property type="match status" value="1"/>
</dbReference>
<proteinExistence type="predicted"/>
<dbReference type="Pfam" id="PF00207">
    <property type="entry name" value="A2M"/>
    <property type="match status" value="1"/>
</dbReference>
<keyword evidence="10" id="KW-1185">Reference proteome</keyword>
<dbReference type="InterPro" id="IPR011626">
    <property type="entry name" value="Alpha-macroglobulin_TED"/>
</dbReference>
<dbReference type="InterPro" id="IPR002890">
    <property type="entry name" value="MG2"/>
</dbReference>
<feature type="compositionally biased region" description="Low complexity" evidence="3">
    <location>
        <begin position="30"/>
        <end position="47"/>
    </location>
</feature>
<dbReference type="EMBL" id="OV651814">
    <property type="protein sequence ID" value="CAH1106358.1"/>
    <property type="molecule type" value="Genomic_DNA"/>
</dbReference>
<dbReference type="InterPro" id="IPR002172">
    <property type="entry name" value="LDrepeatLR_classA_rpt"/>
</dbReference>
<feature type="domain" description="Alpha-macroglobulin receptor-binding" evidence="8">
    <location>
        <begin position="1608"/>
        <end position="1699"/>
    </location>
</feature>
<dbReference type="SUPFAM" id="SSF49410">
    <property type="entry name" value="Alpha-macroglobulin receptor domain"/>
    <property type="match status" value="1"/>
</dbReference>
<dbReference type="Gene3D" id="2.60.40.690">
    <property type="entry name" value="Alpha-macroglobulin, receptor-binding domain"/>
    <property type="match status" value="1"/>
</dbReference>
<comment type="caution">
    <text evidence="2">Lacks conserved residue(s) required for the propagation of feature annotation.</text>
</comment>